<protein>
    <submittedName>
        <fullName evidence="1">Uncharacterized protein</fullName>
    </submittedName>
</protein>
<name>A0ABR2V8W2_9PEZI</name>
<evidence type="ECO:0000313" key="2">
    <source>
        <dbReference type="Proteomes" id="UP001408356"/>
    </source>
</evidence>
<comment type="caution">
    <text evidence="1">The sequence shown here is derived from an EMBL/GenBank/DDBJ whole genome shotgun (WGS) entry which is preliminary data.</text>
</comment>
<reference evidence="1 2" key="1">
    <citation type="journal article" date="2024" name="J. Plant Pathol.">
        <title>Sequence and assembly of the genome of Seiridium unicorne, isolate CBS 538.82, causal agent of cypress canker disease.</title>
        <authorList>
            <person name="Scali E."/>
            <person name="Rocca G.D."/>
            <person name="Danti R."/>
            <person name="Garbelotto M."/>
            <person name="Barberini S."/>
            <person name="Baroncelli R."/>
            <person name="Emiliani G."/>
        </authorList>
    </citation>
    <scope>NUCLEOTIDE SEQUENCE [LARGE SCALE GENOMIC DNA]</scope>
    <source>
        <strain evidence="1 2">BM-138-508</strain>
    </source>
</reference>
<evidence type="ECO:0000313" key="1">
    <source>
        <dbReference type="EMBL" id="KAK9423349.1"/>
    </source>
</evidence>
<accession>A0ABR2V8W2</accession>
<gene>
    <name evidence="1" type="ORF">SUNI508_04243</name>
</gene>
<sequence>MAPILSTWTIGQIWQDGYEPESQRTTPWVNNNEQDGWVDALTGKQHGHTLLRARILVNILDGRGNIMRYLYVMAEGVPESLLVSQYIQEYIFNEYKWNILKEDVKITLRESKYEQERLPLADLKRDKFKDILKTATDLKFFPEITIVLNWLDIELLGAAMTVTIPDVRVMRIFRIDKSGLEIRNLRRA</sequence>
<keyword evidence="2" id="KW-1185">Reference proteome</keyword>
<dbReference type="EMBL" id="JARVKF010000079">
    <property type="protein sequence ID" value="KAK9423349.1"/>
    <property type="molecule type" value="Genomic_DNA"/>
</dbReference>
<dbReference type="Proteomes" id="UP001408356">
    <property type="component" value="Unassembled WGS sequence"/>
</dbReference>
<proteinExistence type="predicted"/>
<organism evidence="1 2">
    <name type="scientific">Seiridium unicorne</name>
    <dbReference type="NCBI Taxonomy" id="138068"/>
    <lineage>
        <taxon>Eukaryota</taxon>
        <taxon>Fungi</taxon>
        <taxon>Dikarya</taxon>
        <taxon>Ascomycota</taxon>
        <taxon>Pezizomycotina</taxon>
        <taxon>Sordariomycetes</taxon>
        <taxon>Xylariomycetidae</taxon>
        <taxon>Amphisphaeriales</taxon>
        <taxon>Sporocadaceae</taxon>
        <taxon>Seiridium</taxon>
    </lineage>
</organism>